<dbReference type="InterPro" id="IPR029024">
    <property type="entry name" value="TerB-like"/>
</dbReference>
<reference evidence="3" key="2">
    <citation type="submission" date="2005-06" db="EMBL/GenBank/DDBJ databases">
        <title>Sequencing of the draft genome and assembly of Crocosphaera watsonii WH 8501.</title>
        <authorList>
            <consortium name="US DOE Joint Genome Institute (JGI-PGF)"/>
            <person name="Copeland A."/>
            <person name="Lucas S."/>
            <person name="Lapidus A."/>
            <person name="Barry K."/>
            <person name="Detter C."/>
            <person name="Glavina T."/>
            <person name="Hammon N."/>
            <person name="Israni S."/>
            <person name="Pitluck S."/>
            <person name="Richardson P."/>
        </authorList>
    </citation>
    <scope>NUCLEOTIDE SEQUENCE [LARGE SCALE GENOMIC DNA]</scope>
    <source>
        <strain evidence="3">WH 8501</strain>
    </source>
</reference>
<dbReference type="GeneID" id="88764118"/>
<name>Q4CAT5_CROWT</name>
<comment type="caution">
    <text evidence="3">The sequence shown here is derived from an EMBL/GenBank/DDBJ whole genome shotgun (WGS) entry which is preliminary data.</text>
</comment>
<dbReference type="InterPro" id="IPR007791">
    <property type="entry name" value="DjlA_N"/>
</dbReference>
<dbReference type="KEGG" id="cwa:CwatDRAFT_6072"/>
<dbReference type="Proteomes" id="UP000003922">
    <property type="component" value="Unassembled WGS sequence"/>
</dbReference>
<dbReference type="CDD" id="cd07176">
    <property type="entry name" value="terB"/>
    <property type="match status" value="1"/>
</dbReference>
<feature type="domain" description="Co-chaperone DjlA N-terminal" evidence="2">
    <location>
        <begin position="46"/>
        <end position="163"/>
    </location>
</feature>
<evidence type="ECO:0000313" key="4">
    <source>
        <dbReference type="Proteomes" id="UP000003922"/>
    </source>
</evidence>
<reference evidence="3" key="3">
    <citation type="submission" date="2016-12" db="EMBL/GenBank/DDBJ databases">
        <title>Annotation of the draft genome assembly of Crocosphaera watsonii WH 8501.</title>
        <authorList>
            <consortium name="US DOE Joint Genome Institute (JGI-ORNL)"/>
            <person name="Larimer F."/>
            <person name="Land M."/>
        </authorList>
    </citation>
    <scope>NUCLEOTIDE SEQUENCE</scope>
    <source>
        <strain evidence="3">WH 8501</strain>
    </source>
</reference>
<dbReference type="AlphaFoldDB" id="Q4CAT5"/>
<dbReference type="OrthoDB" id="9986908at2"/>
<evidence type="ECO:0000256" key="1">
    <source>
        <dbReference type="SAM" id="Phobius"/>
    </source>
</evidence>
<keyword evidence="1" id="KW-0812">Transmembrane</keyword>
<protein>
    <recommendedName>
        <fullName evidence="2">Co-chaperone DjlA N-terminal domain-containing protein</fullName>
    </recommendedName>
</protein>
<dbReference type="EMBL" id="AADV02000001">
    <property type="protein sequence ID" value="EAM52851.1"/>
    <property type="molecule type" value="Genomic_DNA"/>
</dbReference>
<dbReference type="RefSeq" id="WP_007303168.1">
    <property type="nucleotide sequence ID" value="NZ_AADV02000001.1"/>
</dbReference>
<evidence type="ECO:0000313" key="3">
    <source>
        <dbReference type="EMBL" id="EAM52851.1"/>
    </source>
</evidence>
<organism evidence="3 4">
    <name type="scientific">Crocosphaera watsonii WH 8501</name>
    <dbReference type="NCBI Taxonomy" id="165597"/>
    <lineage>
        <taxon>Bacteria</taxon>
        <taxon>Bacillati</taxon>
        <taxon>Cyanobacteriota</taxon>
        <taxon>Cyanophyceae</taxon>
        <taxon>Oscillatoriophycideae</taxon>
        <taxon>Chroococcales</taxon>
        <taxon>Aphanothecaceae</taxon>
        <taxon>Crocosphaera</taxon>
    </lineage>
</organism>
<gene>
    <name evidence="3" type="ORF">CwatDRAFT_6072</name>
</gene>
<accession>Q4CAT5</accession>
<evidence type="ECO:0000259" key="2">
    <source>
        <dbReference type="Pfam" id="PF05099"/>
    </source>
</evidence>
<proteinExistence type="predicted"/>
<keyword evidence="1" id="KW-0472">Membrane</keyword>
<sequence>MDTYLAVFWYIIAIVTSLITMSSIIQSIKAMIAKHQQQVQQKKFLEAAMGACALLAVADGDIGFAELMARDYILDNVQQLQLFDANEAAEIFRLKGEALQNNYQEEKTEIIKLITPYIGDRELAPLLLQISLVIANADRELKASEQEIINELKEVLQVNKIDMS</sequence>
<feature type="transmembrane region" description="Helical" evidence="1">
    <location>
        <begin position="6"/>
        <end position="25"/>
    </location>
</feature>
<reference evidence="3" key="1">
    <citation type="submission" date="2004-02" db="EMBL/GenBank/DDBJ databases">
        <authorList>
            <consortium name="DOE Joint Genome Institute"/>
        </authorList>
    </citation>
    <scope>NUCLEOTIDE SEQUENCE [LARGE SCALE GENOMIC DNA]</scope>
    <source>
        <strain evidence="3">WH 8501</strain>
    </source>
</reference>
<dbReference type="Gene3D" id="1.10.3680.10">
    <property type="entry name" value="TerB-like"/>
    <property type="match status" value="1"/>
</dbReference>
<dbReference type="SUPFAM" id="SSF158682">
    <property type="entry name" value="TerB-like"/>
    <property type="match status" value="1"/>
</dbReference>
<keyword evidence="4" id="KW-1185">Reference proteome</keyword>
<dbReference type="Pfam" id="PF05099">
    <property type="entry name" value="TerB"/>
    <property type="match status" value="1"/>
</dbReference>
<keyword evidence="1" id="KW-1133">Transmembrane helix</keyword>